<comment type="function">
    <text evidence="9">Binds and transfers iron-sulfur (Fe-S) clusters to target apoproteins. Can hydrolyze ATP.</text>
</comment>
<proteinExistence type="inferred from homology"/>
<dbReference type="Pfam" id="PF10609">
    <property type="entry name" value="ParA"/>
    <property type="match status" value="1"/>
</dbReference>
<dbReference type="SUPFAM" id="SSF52540">
    <property type="entry name" value="P-loop containing nucleoside triphosphate hydrolases"/>
    <property type="match status" value="1"/>
</dbReference>
<dbReference type="GO" id="GO:0005829">
    <property type="term" value="C:cytosol"/>
    <property type="evidence" value="ECO:0007669"/>
    <property type="project" value="TreeGrafter"/>
</dbReference>
<name>A0A8E2QFU6_9GAMM</name>
<dbReference type="SUPFAM" id="SSF117916">
    <property type="entry name" value="Fe-S cluster assembly (FSCA) domain-like"/>
    <property type="match status" value="1"/>
</dbReference>
<dbReference type="InterPro" id="IPR002744">
    <property type="entry name" value="MIP18-like"/>
</dbReference>
<dbReference type="GO" id="GO:0016887">
    <property type="term" value="F:ATP hydrolysis activity"/>
    <property type="evidence" value="ECO:0007669"/>
    <property type="project" value="UniProtKB-UniRule"/>
</dbReference>
<keyword evidence="3 9" id="KW-0479">Metal-binding</keyword>
<dbReference type="PANTHER" id="PTHR42961:SF2">
    <property type="entry name" value="IRON-SULFUR PROTEIN NUBPL"/>
    <property type="match status" value="1"/>
</dbReference>
<dbReference type="InterPro" id="IPR033756">
    <property type="entry name" value="YlxH/NBP35"/>
</dbReference>
<dbReference type="InterPro" id="IPR019591">
    <property type="entry name" value="Mrp/NBP35_ATP-bd"/>
</dbReference>
<evidence type="ECO:0000256" key="6">
    <source>
        <dbReference type="ARBA" id="ARBA00023004"/>
    </source>
</evidence>
<evidence type="ECO:0000256" key="1">
    <source>
        <dbReference type="ARBA" id="ARBA00007352"/>
    </source>
</evidence>
<dbReference type="Gene3D" id="3.40.50.300">
    <property type="entry name" value="P-loop containing nucleotide triphosphate hydrolases"/>
    <property type="match status" value="1"/>
</dbReference>
<dbReference type="HAMAP" id="MF_02040">
    <property type="entry name" value="Mrp_NBP35"/>
    <property type="match status" value="1"/>
</dbReference>
<evidence type="ECO:0000256" key="8">
    <source>
        <dbReference type="ARBA" id="ARBA00024036"/>
    </source>
</evidence>
<evidence type="ECO:0000259" key="10">
    <source>
        <dbReference type="Pfam" id="PF01883"/>
    </source>
</evidence>
<keyword evidence="5 9" id="KW-0067">ATP-binding</keyword>
<dbReference type="EMBL" id="POUK01000001">
    <property type="protein sequence ID" value="PNF77917.1"/>
    <property type="molecule type" value="Genomic_DNA"/>
</dbReference>
<evidence type="ECO:0000313" key="11">
    <source>
        <dbReference type="EMBL" id="PNF77917.1"/>
    </source>
</evidence>
<dbReference type="PANTHER" id="PTHR42961">
    <property type="entry name" value="IRON-SULFUR PROTEIN NUBPL"/>
    <property type="match status" value="1"/>
</dbReference>
<dbReference type="InterPro" id="IPR027417">
    <property type="entry name" value="P-loop_NTPase"/>
</dbReference>
<dbReference type="GO" id="GO:0140663">
    <property type="term" value="F:ATP-dependent FeS chaperone activity"/>
    <property type="evidence" value="ECO:0007669"/>
    <property type="project" value="InterPro"/>
</dbReference>
<organism evidence="11 12">
    <name type="scientific">Stutzerimonas degradans</name>
    <dbReference type="NCBI Taxonomy" id="2968968"/>
    <lineage>
        <taxon>Bacteria</taxon>
        <taxon>Pseudomonadati</taxon>
        <taxon>Pseudomonadota</taxon>
        <taxon>Gammaproteobacteria</taxon>
        <taxon>Pseudomonadales</taxon>
        <taxon>Pseudomonadaceae</taxon>
        <taxon>Stutzerimonas</taxon>
    </lineage>
</organism>
<dbReference type="CDD" id="cd02037">
    <property type="entry name" value="Mrp_NBP35"/>
    <property type="match status" value="1"/>
</dbReference>
<comment type="similarity">
    <text evidence="8 9">Belongs to the Mrp/NBP35 ATP-binding proteins family.</text>
</comment>
<dbReference type="InterPro" id="IPR000808">
    <property type="entry name" value="Mrp-like_CS"/>
</dbReference>
<keyword evidence="6 9" id="KW-0408">Iron</keyword>
<evidence type="ECO:0000256" key="2">
    <source>
        <dbReference type="ARBA" id="ARBA00008205"/>
    </source>
</evidence>
<comment type="subunit">
    <text evidence="9">Homodimer.</text>
</comment>
<evidence type="ECO:0000256" key="5">
    <source>
        <dbReference type="ARBA" id="ARBA00022840"/>
    </source>
</evidence>
<dbReference type="FunFam" id="3.40.50.300:FF:000418">
    <property type="entry name" value="Iron-sulfur cluster carrier protein"/>
    <property type="match status" value="1"/>
</dbReference>
<evidence type="ECO:0000256" key="7">
    <source>
        <dbReference type="ARBA" id="ARBA00023014"/>
    </source>
</evidence>
<dbReference type="NCBIfam" id="NF008669">
    <property type="entry name" value="PRK11670.1"/>
    <property type="match status" value="1"/>
</dbReference>
<feature type="binding site" evidence="9">
    <location>
        <begin position="106"/>
        <end position="113"/>
    </location>
    <ligand>
        <name>ATP</name>
        <dbReference type="ChEBI" id="CHEBI:30616"/>
    </ligand>
</feature>
<dbReference type="Gene3D" id="3.30.300.130">
    <property type="entry name" value="Fe-S cluster assembly (FSCA)"/>
    <property type="match status" value="1"/>
</dbReference>
<accession>A0A8E2QFU6</accession>
<comment type="caution">
    <text evidence="11">The sequence shown here is derived from an EMBL/GenBank/DDBJ whole genome shotgun (WGS) entry which is preliminary data.</text>
</comment>
<keyword evidence="4 9" id="KW-0547">Nucleotide-binding</keyword>
<evidence type="ECO:0000256" key="4">
    <source>
        <dbReference type="ARBA" id="ARBA00022741"/>
    </source>
</evidence>
<keyword evidence="9" id="KW-0378">Hydrolase</keyword>
<dbReference type="RefSeq" id="WP_008566738.1">
    <property type="nucleotide sequence ID" value="NZ_CP065721.1"/>
</dbReference>
<feature type="domain" description="MIP18 family-like" evidence="10">
    <location>
        <begin position="5"/>
        <end position="76"/>
    </location>
</feature>
<gene>
    <name evidence="11" type="ORF">CXK95_01075</name>
</gene>
<dbReference type="AlphaFoldDB" id="A0A8E2QFU6"/>
<comment type="similarity">
    <text evidence="2">In the C-terminal section; belongs to the Mrp/NBP35 ATP-binding proteins family.</text>
</comment>
<comment type="similarity">
    <text evidence="1">In the N-terminal section; belongs to the MIP18 family.</text>
</comment>
<dbReference type="PROSITE" id="PS01215">
    <property type="entry name" value="MRP"/>
    <property type="match status" value="1"/>
</dbReference>
<dbReference type="Pfam" id="PF01883">
    <property type="entry name" value="FeS_assembly_P"/>
    <property type="match status" value="1"/>
</dbReference>
<dbReference type="GO" id="GO:0051539">
    <property type="term" value="F:4 iron, 4 sulfur cluster binding"/>
    <property type="evidence" value="ECO:0007669"/>
    <property type="project" value="TreeGrafter"/>
</dbReference>
<dbReference type="GO" id="GO:0046872">
    <property type="term" value="F:metal ion binding"/>
    <property type="evidence" value="ECO:0007669"/>
    <property type="project" value="UniProtKB-KW"/>
</dbReference>
<keyword evidence="12" id="KW-1185">Reference proteome</keyword>
<sequence>MSVTREAVENVLRQYTDPHLNQDPVSAGCVRSIDVQGERVSVQLELGYAAGLFRSGWAQMLAMAIEGLDGVARADVQVDCVIRAHKSQEQVPALANVKNIIAVSSGKGGVGKSTTAANLALALAREGARVGMLDADIYGPSQGIMFGIAEGTRPQIRDGKAFVPLQAHGVQVMSMAFLADDKTPMVWRGPMVSGALLQLITQTAWDNLDYLVIDMPPGTGDIQLTLAQKVPVTGAVIVTTPQDLALLDAKKGVEMFRKVNIPVLGVVENMAVHICSNCGHAEHLFGEGGGEKLAAQYNVDLLASLPLSMAIRSQADAGTPTVIADPESQIAMIYQEIARTVGARIAQSGQIIAQSMPKIMVSDD</sequence>
<dbReference type="GO" id="GO:0005524">
    <property type="term" value="F:ATP binding"/>
    <property type="evidence" value="ECO:0007669"/>
    <property type="project" value="UniProtKB-UniRule"/>
</dbReference>
<dbReference type="InterPro" id="IPR044304">
    <property type="entry name" value="NUBPL-like"/>
</dbReference>
<dbReference type="InterPro" id="IPR034904">
    <property type="entry name" value="FSCA_dom_sf"/>
</dbReference>
<evidence type="ECO:0000256" key="3">
    <source>
        <dbReference type="ARBA" id="ARBA00022723"/>
    </source>
</evidence>
<evidence type="ECO:0000256" key="9">
    <source>
        <dbReference type="HAMAP-Rule" id="MF_02040"/>
    </source>
</evidence>
<dbReference type="GO" id="GO:0016226">
    <property type="term" value="P:iron-sulfur cluster assembly"/>
    <property type="evidence" value="ECO:0007669"/>
    <property type="project" value="InterPro"/>
</dbReference>
<reference evidence="11 12" key="1">
    <citation type="submission" date="2018-01" db="EMBL/GenBank/DDBJ databases">
        <title>Denitrification phenotypes of diverse strains of Pseudomonas stutzeri.</title>
        <authorList>
            <person name="Milligan D.A."/>
            <person name="Bergaust L."/>
            <person name="Bakken L.R."/>
            <person name="Frostegard A."/>
        </authorList>
    </citation>
    <scope>NUCLEOTIDE SEQUENCE [LARGE SCALE GENOMIC DNA]</scope>
    <source>
        <strain evidence="11 12">DSM 50238</strain>
    </source>
</reference>
<dbReference type="Proteomes" id="UP000235881">
    <property type="component" value="Unassembled WGS sequence"/>
</dbReference>
<protein>
    <recommendedName>
        <fullName evidence="9">Iron-sulfur cluster carrier protein</fullName>
    </recommendedName>
</protein>
<keyword evidence="7 9" id="KW-0411">Iron-sulfur</keyword>
<evidence type="ECO:0000313" key="12">
    <source>
        <dbReference type="Proteomes" id="UP000235881"/>
    </source>
</evidence>